<organism evidence="14 15">
    <name type="scientific">Clytia hemisphaerica</name>
    <dbReference type="NCBI Taxonomy" id="252671"/>
    <lineage>
        <taxon>Eukaryota</taxon>
        <taxon>Metazoa</taxon>
        <taxon>Cnidaria</taxon>
        <taxon>Hydrozoa</taxon>
        <taxon>Hydroidolina</taxon>
        <taxon>Leptothecata</taxon>
        <taxon>Obeliida</taxon>
        <taxon>Clytiidae</taxon>
        <taxon>Clytia</taxon>
    </lineage>
</organism>
<dbReference type="GO" id="GO:0051301">
    <property type="term" value="P:cell division"/>
    <property type="evidence" value="ECO:0007669"/>
    <property type="project" value="UniProtKB-UniRule"/>
</dbReference>
<evidence type="ECO:0000256" key="8">
    <source>
        <dbReference type="ARBA" id="ARBA00023306"/>
    </source>
</evidence>
<keyword evidence="11" id="KW-0539">Nucleus</keyword>
<dbReference type="RefSeq" id="XP_066921314.1">
    <property type="nucleotide sequence ID" value="XM_067065213.1"/>
</dbReference>
<evidence type="ECO:0000313" key="15">
    <source>
        <dbReference type="Proteomes" id="UP000594262"/>
    </source>
</evidence>
<keyword evidence="11" id="KW-0995">Kinetochore</keyword>
<evidence type="ECO:0000256" key="9">
    <source>
        <dbReference type="ARBA" id="ARBA00023328"/>
    </source>
</evidence>
<name>A0A7M5V7W1_9CNID</name>
<evidence type="ECO:0000256" key="6">
    <source>
        <dbReference type="ARBA" id="ARBA00022776"/>
    </source>
</evidence>
<dbReference type="InterPro" id="IPR013255">
    <property type="entry name" value="Spc25_C"/>
</dbReference>
<keyword evidence="8 11" id="KW-0131">Cell cycle</keyword>
<dbReference type="GO" id="GO:0007059">
    <property type="term" value="P:chromosome segregation"/>
    <property type="evidence" value="ECO:0007669"/>
    <property type="project" value="InterPro"/>
</dbReference>
<dbReference type="Pfam" id="PF08234">
    <property type="entry name" value="Spindle_Spc25"/>
    <property type="match status" value="1"/>
</dbReference>
<evidence type="ECO:0000256" key="3">
    <source>
        <dbReference type="ARBA" id="ARBA00013692"/>
    </source>
</evidence>
<keyword evidence="6 11" id="KW-0498">Mitosis</keyword>
<evidence type="ECO:0000313" key="14">
    <source>
        <dbReference type="EnsemblMetazoa" id="CLYHEMP007523.1"/>
    </source>
</evidence>
<comment type="function">
    <text evidence="11">Acts as a component of the essential kinetochore-associated NDC80 complex, which is required for chromosome segregation and spindle checkpoint activity.</text>
</comment>
<proteinExistence type="inferred from homology"/>
<evidence type="ECO:0000259" key="13">
    <source>
        <dbReference type="Pfam" id="PF08234"/>
    </source>
</evidence>
<comment type="subcellular location">
    <subcellularLocation>
        <location evidence="1">Chromosome</location>
        <location evidence="1">Centromere</location>
    </subcellularLocation>
    <subcellularLocation>
        <location evidence="11">Nucleus</location>
    </subcellularLocation>
    <subcellularLocation>
        <location evidence="11">Chromosome</location>
        <location evidence="11">Centromere</location>
        <location evidence="11">Kinetochore</location>
    </subcellularLocation>
</comment>
<dbReference type="InterPro" id="IPR045143">
    <property type="entry name" value="Spc25"/>
</dbReference>
<evidence type="ECO:0000256" key="5">
    <source>
        <dbReference type="ARBA" id="ARBA00022618"/>
    </source>
</evidence>
<evidence type="ECO:0000256" key="4">
    <source>
        <dbReference type="ARBA" id="ARBA00022454"/>
    </source>
</evidence>
<evidence type="ECO:0000256" key="2">
    <source>
        <dbReference type="ARBA" id="ARBA00006379"/>
    </source>
</evidence>
<keyword evidence="9 11" id="KW-0137">Centromere</keyword>
<keyword evidence="4 11" id="KW-0158">Chromosome</keyword>
<evidence type="ECO:0000256" key="10">
    <source>
        <dbReference type="ARBA" id="ARBA00065771"/>
    </source>
</evidence>
<comment type="subunit">
    <text evidence="10">Component of the NDC80 complex, which is composed of ndc80, cdca1, spbc24 and spbc25. The NDC80 complex interacts with mis12 and zwint.</text>
</comment>
<dbReference type="EnsemblMetazoa" id="CLYHEMT007523.1">
    <property type="protein sequence ID" value="CLYHEMP007523.1"/>
    <property type="gene ID" value="CLYHEMG007523"/>
</dbReference>
<evidence type="ECO:0000256" key="12">
    <source>
        <dbReference type="SAM" id="Coils"/>
    </source>
</evidence>
<sequence length="232" mass="26784">MFSATSCDDIDTLITQGQKKQCNFSNWTEQSRDFLLKQKTSRILETQKNQEDMKQIQQETKEFIKISKITEFSNAQANDIKCLSEELVKLKAQSWQKNLLSKTKAEKLEENQNTVKQKSEEVADTEKNVAKHLEKLEKGLSFFEEHLGLKVLSNPDDHLTFKFTKIDEMNQDKEFSFNLAVEGSPGKYTVSDYSVSIPDLEVSVQELNEGNDLKKFICFMRNSFKKSTTVQQ</sequence>
<evidence type="ECO:0000256" key="1">
    <source>
        <dbReference type="ARBA" id="ARBA00004584"/>
    </source>
</evidence>
<evidence type="ECO:0000256" key="7">
    <source>
        <dbReference type="ARBA" id="ARBA00023054"/>
    </source>
</evidence>
<keyword evidence="7 12" id="KW-0175">Coiled coil</keyword>
<dbReference type="PANTHER" id="PTHR14281:SF0">
    <property type="entry name" value="KINETOCHORE PROTEIN SPC25"/>
    <property type="match status" value="1"/>
</dbReference>
<dbReference type="OrthoDB" id="6353017at2759"/>
<dbReference type="Proteomes" id="UP000594262">
    <property type="component" value="Unplaced"/>
</dbReference>
<protein>
    <recommendedName>
        <fullName evidence="3 11">Kinetochore protein SPC25</fullName>
    </recommendedName>
</protein>
<dbReference type="FunFam" id="3.30.457.50:FF:000001">
    <property type="entry name" value="Probable kinetochore protein spc25"/>
    <property type="match status" value="1"/>
</dbReference>
<dbReference type="AlphaFoldDB" id="A0A7M5V7W1"/>
<reference evidence="14" key="1">
    <citation type="submission" date="2021-01" db="UniProtKB">
        <authorList>
            <consortium name="EnsemblMetazoa"/>
        </authorList>
    </citation>
    <scope>IDENTIFICATION</scope>
</reference>
<keyword evidence="5 11" id="KW-0132">Cell division</keyword>
<feature type="coiled-coil region" evidence="12">
    <location>
        <begin position="73"/>
        <end position="135"/>
    </location>
</feature>
<keyword evidence="15" id="KW-1185">Reference proteome</keyword>
<dbReference type="GO" id="GO:0031262">
    <property type="term" value="C:Ndc80 complex"/>
    <property type="evidence" value="ECO:0007669"/>
    <property type="project" value="InterPro"/>
</dbReference>
<dbReference type="GeneID" id="136808665"/>
<accession>A0A7M5V7W1</accession>
<dbReference type="CDD" id="cd23784">
    <property type="entry name" value="RWD_Spc25"/>
    <property type="match status" value="1"/>
</dbReference>
<dbReference type="GO" id="GO:0005634">
    <property type="term" value="C:nucleus"/>
    <property type="evidence" value="ECO:0007669"/>
    <property type="project" value="UniProtKB-SubCell"/>
</dbReference>
<evidence type="ECO:0000256" key="11">
    <source>
        <dbReference type="RuleBase" id="RU367150"/>
    </source>
</evidence>
<dbReference type="Gene3D" id="3.30.457.50">
    <property type="entry name" value="Chromosome segregation protein Spc25"/>
    <property type="match status" value="1"/>
</dbReference>
<feature type="domain" description="Chromosome segregation protein Spc25 C-terminal" evidence="13">
    <location>
        <begin position="156"/>
        <end position="225"/>
    </location>
</feature>
<dbReference type="PANTHER" id="PTHR14281">
    <property type="entry name" value="KINETOCHORE PROTEIN SPC25-RELATED"/>
    <property type="match status" value="1"/>
</dbReference>
<comment type="similarity">
    <text evidence="2 11">Belongs to the SPC25 family.</text>
</comment>